<feature type="chain" id="PRO_5009360940" description="Porin" evidence="10">
    <location>
        <begin position="23"/>
        <end position="394"/>
    </location>
</feature>
<keyword evidence="9 10" id="KW-0998">Cell outer membrane</keyword>
<dbReference type="Proteomes" id="UP000048926">
    <property type="component" value="Unassembled WGS sequence"/>
</dbReference>
<keyword evidence="2 10" id="KW-0813">Transport</keyword>
<keyword evidence="5 10" id="KW-0732">Signal</keyword>
<proteinExistence type="inferred from homology"/>
<comment type="subcellular location">
    <subcellularLocation>
        <location evidence="10">Cell outer membrane</location>
        <topology evidence="10">Multi-pass membrane protein</topology>
    </subcellularLocation>
</comment>
<keyword evidence="7 10" id="KW-0626">Porin</keyword>
<evidence type="ECO:0000313" key="12">
    <source>
        <dbReference type="Proteomes" id="UP000048926"/>
    </source>
</evidence>
<evidence type="ECO:0000256" key="6">
    <source>
        <dbReference type="ARBA" id="ARBA00023065"/>
    </source>
</evidence>
<accession>A0A0M6Y475</accession>
<dbReference type="OrthoDB" id="7801681at2"/>
<dbReference type="GO" id="GO:0006811">
    <property type="term" value="P:monoatomic ion transport"/>
    <property type="evidence" value="ECO:0007669"/>
    <property type="project" value="UniProtKB-KW"/>
</dbReference>
<comment type="function">
    <text evidence="10">Forms passive diffusion pores that allow small molecular weight hydrophilic materials across the outer membrane.</text>
</comment>
<dbReference type="GO" id="GO:0015288">
    <property type="term" value="F:porin activity"/>
    <property type="evidence" value="ECO:0007669"/>
    <property type="project" value="UniProtKB-KW"/>
</dbReference>
<organism evidence="11 12">
    <name type="scientific">Roseibium aggregatum</name>
    <dbReference type="NCBI Taxonomy" id="187304"/>
    <lineage>
        <taxon>Bacteria</taxon>
        <taxon>Pseudomonadati</taxon>
        <taxon>Pseudomonadota</taxon>
        <taxon>Alphaproteobacteria</taxon>
        <taxon>Hyphomicrobiales</taxon>
        <taxon>Stappiaceae</taxon>
        <taxon>Roseibium</taxon>
    </lineage>
</organism>
<keyword evidence="6 10" id="KW-0406">Ion transport</keyword>
<dbReference type="GO" id="GO:0009279">
    <property type="term" value="C:cell outer membrane"/>
    <property type="evidence" value="ECO:0007669"/>
    <property type="project" value="UniProtKB-SubCell"/>
</dbReference>
<dbReference type="EMBL" id="CXST01000002">
    <property type="protein sequence ID" value="CTQ44915.1"/>
    <property type="molecule type" value="Genomic_DNA"/>
</dbReference>
<comment type="similarity">
    <text evidence="1 10">Belongs to the alphaproteobacteria porin family.</text>
</comment>
<evidence type="ECO:0000256" key="1">
    <source>
        <dbReference type="ARBA" id="ARBA00009521"/>
    </source>
</evidence>
<sequence>MTRNVVLGAIAGFFAAASPALSADLPVAPEPVDYVRICDAYGARFYYIPGTETCLRVGGRVRTEFRVRNFGEAENAWGDRDTDGYQWRSRGYLYLDARTATEFGTLRAFIESYITLTNASTSTTLDKAYIQWGGLLAGHNGSNFDFFTGYAFNAQIESYSDRKLNQVAYTMAFGNGFNATVALEDRSGREENIAFNGTNQSYGGTRAPDFVAALGVNQGWGQAQIMGALHQVYPSAAYNGLAGRTEDELGWAAGAGVTVNFGGFAKGGAVSLQAVYTDGASGYGSTGWNSRITDAVWNGSSTETTKTLNIFGGVTLGVTDTVQVNVEGGYHDVDGGTSAYDFTQWDATANVVWEPVSGFLMGPEFQYRDVDYSRSSGLNDTYELYGTFRLQRTF</sequence>
<dbReference type="Pfam" id="PF02530">
    <property type="entry name" value="Porin_2"/>
    <property type="match status" value="1"/>
</dbReference>
<evidence type="ECO:0000256" key="4">
    <source>
        <dbReference type="ARBA" id="ARBA00022692"/>
    </source>
</evidence>
<dbReference type="STRING" id="187304.B0E33_06530"/>
<dbReference type="KEGG" id="lagg:B0E33_06530"/>
<gene>
    <name evidence="11" type="primary">omp2b_1</name>
    <name evidence="11" type="ORF">LAL4801_03362</name>
</gene>
<comment type="domain">
    <text evidence="10">Consists of 16-stranded beta-barrel sheets, with large surface-exposed loops, that form a transmembrane pore at the center of each barrel. The pore is partially ocluded by a peptide loop that folds into the pore lumen.</text>
</comment>
<evidence type="ECO:0000256" key="9">
    <source>
        <dbReference type="ARBA" id="ARBA00023237"/>
    </source>
</evidence>
<keyword evidence="3 10" id="KW-1134">Transmembrane beta strand</keyword>
<feature type="signal peptide" evidence="10">
    <location>
        <begin position="1"/>
        <end position="22"/>
    </location>
</feature>
<keyword evidence="4 10" id="KW-0812">Transmembrane</keyword>
<reference evidence="12" key="1">
    <citation type="submission" date="2015-07" db="EMBL/GenBank/DDBJ databases">
        <authorList>
            <person name="Rodrigo-Torres Lidia"/>
            <person name="Arahal R.David."/>
        </authorList>
    </citation>
    <scope>NUCLEOTIDE SEQUENCE [LARGE SCALE GENOMIC DNA]</scope>
    <source>
        <strain evidence="12">CECT 4801</strain>
    </source>
</reference>
<evidence type="ECO:0000313" key="11">
    <source>
        <dbReference type="EMBL" id="CTQ44915.1"/>
    </source>
</evidence>
<keyword evidence="12" id="KW-1185">Reference proteome</keyword>
<evidence type="ECO:0000256" key="2">
    <source>
        <dbReference type="ARBA" id="ARBA00022448"/>
    </source>
</evidence>
<dbReference type="InterPro" id="IPR003684">
    <property type="entry name" value="Porin_alphabac"/>
</dbReference>
<dbReference type="GO" id="GO:0046930">
    <property type="term" value="C:pore complex"/>
    <property type="evidence" value="ECO:0007669"/>
    <property type="project" value="UniProtKB-KW"/>
</dbReference>
<protein>
    <recommendedName>
        <fullName evidence="10">Porin</fullName>
    </recommendedName>
</protein>
<evidence type="ECO:0000256" key="7">
    <source>
        <dbReference type="ARBA" id="ARBA00023114"/>
    </source>
</evidence>
<evidence type="ECO:0000256" key="10">
    <source>
        <dbReference type="RuleBase" id="RU364005"/>
    </source>
</evidence>
<evidence type="ECO:0000256" key="3">
    <source>
        <dbReference type="ARBA" id="ARBA00022452"/>
    </source>
</evidence>
<name>A0A0M6Y475_9HYPH</name>
<keyword evidence="8 10" id="KW-0472">Membrane</keyword>
<evidence type="ECO:0000256" key="5">
    <source>
        <dbReference type="ARBA" id="ARBA00022729"/>
    </source>
</evidence>
<dbReference type="AlphaFoldDB" id="A0A0M6Y475"/>
<evidence type="ECO:0000256" key="8">
    <source>
        <dbReference type="ARBA" id="ARBA00023136"/>
    </source>
</evidence>
<dbReference type="RefSeq" id="WP_055657792.1">
    <property type="nucleotide sequence ID" value="NZ_CP045617.1"/>
</dbReference>